<dbReference type="Proteomes" id="UP000010472">
    <property type="component" value="Chromosome"/>
</dbReference>
<organism evidence="1 2">
    <name type="scientific">Crinalium epipsammum PCC 9333</name>
    <dbReference type="NCBI Taxonomy" id="1173022"/>
    <lineage>
        <taxon>Bacteria</taxon>
        <taxon>Bacillati</taxon>
        <taxon>Cyanobacteriota</taxon>
        <taxon>Cyanophyceae</taxon>
        <taxon>Gomontiellales</taxon>
        <taxon>Gomontiellaceae</taxon>
        <taxon>Crinalium</taxon>
    </lineage>
</organism>
<dbReference type="KEGG" id="cep:Cri9333_2224"/>
<proteinExistence type="predicted"/>
<keyword evidence="2" id="KW-1185">Reference proteome</keyword>
<protein>
    <submittedName>
        <fullName evidence="1">Uncharacterized protein</fullName>
    </submittedName>
</protein>
<accession>K9W109</accession>
<dbReference type="OrthoDB" id="444462at2"/>
<evidence type="ECO:0000313" key="2">
    <source>
        <dbReference type="Proteomes" id="UP000010472"/>
    </source>
</evidence>
<evidence type="ECO:0000313" key="1">
    <source>
        <dbReference type="EMBL" id="AFZ13095.1"/>
    </source>
</evidence>
<gene>
    <name evidence="1" type="ORF">Cri9333_2224</name>
</gene>
<dbReference type="eggNOG" id="ENOG502Z9PT">
    <property type="taxonomic scope" value="Bacteria"/>
</dbReference>
<dbReference type="PATRIC" id="fig|1173022.3.peg.2405"/>
<dbReference type="RefSeq" id="WP_015203209.1">
    <property type="nucleotide sequence ID" value="NC_019753.1"/>
</dbReference>
<dbReference type="EMBL" id="CP003620">
    <property type="protein sequence ID" value="AFZ13095.1"/>
    <property type="molecule type" value="Genomic_DNA"/>
</dbReference>
<dbReference type="AlphaFoldDB" id="K9W109"/>
<sequence>MSLNPEQLYQHCKTILNSRKILNKIVVLCEGKIEIVQGRLSPQSYAQMEQMPDANFYKACVPNWWRQKLPQFFNCGNRKDVIDTYFTLLDLHNKDTNNSYLNPSKLFAIVDLDNQIQQINDDLYSDTEVIFQNLYSKMNVIESNASQHRIWVTGLIHKEAYFLLPELQVIFDDLPVAPTYDNQPLILEDVYLDMCRDISNDIDLQNNIQRACTRINYCTGLDFTGSEELKNSWEIEYTKAADNVRKEELTIALLTIKKAKEFWNKILPSNDWTRPIYTYKDQLTLEIGRFYSQQENDPKNHIPFFFKILYEFVYK</sequence>
<dbReference type="HOGENOM" id="CLU_859546_0_0_3"/>
<name>K9W109_9CYAN</name>
<reference evidence="1 2" key="1">
    <citation type="submission" date="2012-06" db="EMBL/GenBank/DDBJ databases">
        <title>Finished chromosome of genome of Crinalium epipsammum PCC 9333.</title>
        <authorList>
            <consortium name="US DOE Joint Genome Institute"/>
            <person name="Gugger M."/>
            <person name="Coursin T."/>
            <person name="Rippka R."/>
            <person name="Tandeau De Marsac N."/>
            <person name="Huntemann M."/>
            <person name="Wei C.-L."/>
            <person name="Han J."/>
            <person name="Detter J.C."/>
            <person name="Han C."/>
            <person name="Tapia R."/>
            <person name="Davenport K."/>
            <person name="Daligault H."/>
            <person name="Erkkila T."/>
            <person name="Gu W."/>
            <person name="Munk A.C.C."/>
            <person name="Teshima H."/>
            <person name="Xu Y."/>
            <person name="Chain P."/>
            <person name="Chen A."/>
            <person name="Krypides N."/>
            <person name="Mavromatis K."/>
            <person name="Markowitz V."/>
            <person name="Szeto E."/>
            <person name="Ivanova N."/>
            <person name="Mikhailova N."/>
            <person name="Ovchinnikova G."/>
            <person name="Pagani I."/>
            <person name="Pati A."/>
            <person name="Goodwin L."/>
            <person name="Peters L."/>
            <person name="Pitluck S."/>
            <person name="Woyke T."/>
            <person name="Kerfeld C."/>
        </authorList>
    </citation>
    <scope>NUCLEOTIDE SEQUENCE [LARGE SCALE GENOMIC DNA]</scope>
    <source>
        <strain evidence="1 2">PCC 9333</strain>
    </source>
</reference>
<dbReference type="STRING" id="1173022.Cri9333_2224"/>